<accession>Q1RIL3</accession>
<proteinExistence type="predicted"/>
<dbReference type="EMBL" id="CP000087">
    <property type="protein sequence ID" value="ABE04801.1"/>
    <property type="molecule type" value="Genomic_DNA"/>
</dbReference>
<evidence type="ECO:0000313" key="1">
    <source>
        <dbReference type="EMBL" id="ABE04801.1"/>
    </source>
</evidence>
<name>Q1RIL3_RICBR</name>
<dbReference type="Proteomes" id="UP000001951">
    <property type="component" value="Chromosome"/>
</dbReference>
<evidence type="ECO:0000313" key="2">
    <source>
        <dbReference type="Proteomes" id="UP000001951"/>
    </source>
</evidence>
<dbReference type="KEGG" id="rbe:RBE_0720"/>
<dbReference type="HOGENOM" id="CLU_122734_2_0_5"/>
<protein>
    <submittedName>
        <fullName evidence="1">Phage-related protein</fullName>
    </submittedName>
</protein>
<reference evidence="1 2" key="1">
    <citation type="journal article" date="2006" name="PLoS Genet.">
        <title>Genome sequence of Rickettsia bellii illuminates the role of amoebae in gene exchanges between intracellular pathogens.</title>
        <authorList>
            <person name="Ogata H."/>
            <person name="La Scola B."/>
            <person name="Audic S."/>
            <person name="Renesto P."/>
            <person name="Blanc G."/>
            <person name="Robert C."/>
            <person name="Fournier P.-E."/>
            <person name="Claverie J.-M."/>
            <person name="Raoult D."/>
        </authorList>
    </citation>
    <scope>NUCLEOTIDE SEQUENCE [LARGE SCALE GENOMIC DNA]</scope>
    <source>
        <strain evidence="1 2">RML369-C</strain>
    </source>
</reference>
<sequence>MRGLRCHPVDKSRDDNNNHMKKTFNCQIVPKTLNVKFYRSISEKEPVREWLLELEPKDCKTIGTDIKTIEYSWPVGMPICKSLGKGMYEVRSNLTDGKIGRVFFCIVDSEMILLHGFIKKSQKTPNKELDLAFKRKKEVEL</sequence>
<dbReference type="InterPro" id="IPR009241">
    <property type="entry name" value="HigB-like"/>
</dbReference>
<gene>
    <name evidence="1" type="ordered locus">RBE_0720</name>
</gene>
<dbReference type="AlphaFoldDB" id="Q1RIL3"/>
<dbReference type="Pfam" id="PF05973">
    <property type="entry name" value="Gp49"/>
    <property type="match status" value="1"/>
</dbReference>
<dbReference type="eggNOG" id="COG4679">
    <property type="taxonomic scope" value="Bacteria"/>
</dbReference>
<organism evidence="1 2">
    <name type="scientific">Rickettsia bellii (strain RML369-C)</name>
    <dbReference type="NCBI Taxonomy" id="336407"/>
    <lineage>
        <taxon>Bacteria</taxon>
        <taxon>Pseudomonadati</taxon>
        <taxon>Pseudomonadota</taxon>
        <taxon>Alphaproteobacteria</taxon>
        <taxon>Rickettsiales</taxon>
        <taxon>Rickettsiaceae</taxon>
        <taxon>Rickettsieae</taxon>
        <taxon>Rickettsia</taxon>
        <taxon>belli group</taxon>
    </lineage>
</organism>